<dbReference type="EnsemblMetazoa" id="CPIJ006522-RA">
    <property type="protein sequence ID" value="CPIJ006522-PA"/>
    <property type="gene ID" value="CPIJ006522"/>
</dbReference>
<accession>B0WHM2</accession>
<evidence type="ECO:0000313" key="1">
    <source>
        <dbReference type="EMBL" id="EDS27871.1"/>
    </source>
</evidence>
<dbReference type="KEGG" id="cqu:CpipJ_CPIJ006522"/>
<keyword evidence="3" id="KW-1185">Reference proteome</keyword>
<reference evidence="1" key="1">
    <citation type="submission" date="2007-03" db="EMBL/GenBank/DDBJ databases">
        <title>Annotation of Culex pipiens quinquefasciatus.</title>
        <authorList>
            <consortium name="The Broad Institute Genome Sequencing Platform"/>
            <person name="Atkinson P.W."/>
            <person name="Hemingway J."/>
            <person name="Christensen B.M."/>
            <person name="Higgs S."/>
            <person name="Kodira C."/>
            <person name="Hannick L."/>
            <person name="Megy K."/>
            <person name="O'Leary S."/>
            <person name="Pearson M."/>
            <person name="Haas B.J."/>
            <person name="Mauceli E."/>
            <person name="Wortman J.R."/>
            <person name="Lee N.H."/>
            <person name="Guigo R."/>
            <person name="Stanke M."/>
            <person name="Alvarado L."/>
            <person name="Amedeo P."/>
            <person name="Antoine C.H."/>
            <person name="Arensburger P."/>
            <person name="Bidwell S.L."/>
            <person name="Crawford M."/>
            <person name="Camaro F."/>
            <person name="Devon K."/>
            <person name="Engels R."/>
            <person name="Hammond M."/>
            <person name="Howarth C."/>
            <person name="Koehrsen M."/>
            <person name="Lawson D."/>
            <person name="Montgomery P."/>
            <person name="Nene V."/>
            <person name="Nusbaum C."/>
            <person name="Puiu D."/>
            <person name="Romero-Severson J."/>
            <person name="Severson D.W."/>
            <person name="Shumway M."/>
            <person name="Sisk P."/>
            <person name="Stolte C."/>
            <person name="Zeng Q."/>
            <person name="Eisenstadt E."/>
            <person name="Fraser-Liggett C."/>
            <person name="Strausberg R."/>
            <person name="Galagan J."/>
            <person name="Birren B."/>
            <person name="Collins F.H."/>
        </authorList>
    </citation>
    <scope>NUCLEOTIDE SEQUENCE [LARGE SCALE GENOMIC DNA]</scope>
    <source>
        <strain evidence="1">JHB</strain>
    </source>
</reference>
<name>B0WHM2_CULQU</name>
<dbReference type="EMBL" id="DS231938">
    <property type="protein sequence ID" value="EDS27871.1"/>
    <property type="molecule type" value="Genomic_DNA"/>
</dbReference>
<reference evidence="2" key="2">
    <citation type="submission" date="2020-05" db="UniProtKB">
        <authorList>
            <consortium name="EnsemblMetazoa"/>
        </authorList>
    </citation>
    <scope>IDENTIFICATION</scope>
    <source>
        <strain evidence="2">JHB</strain>
    </source>
</reference>
<dbReference type="OrthoDB" id="187712at2759"/>
<gene>
    <name evidence="2" type="primary">6038400</name>
    <name evidence="1" type="ORF">CpipJ_CPIJ006522</name>
</gene>
<dbReference type="eggNOG" id="KOG0641">
    <property type="taxonomic scope" value="Eukaryota"/>
</dbReference>
<evidence type="ECO:0000313" key="2">
    <source>
        <dbReference type="EnsemblMetazoa" id="CPIJ006522-PA"/>
    </source>
</evidence>
<protein>
    <submittedName>
        <fullName evidence="1 2">Uncharacterized protein</fullName>
    </submittedName>
</protein>
<dbReference type="InterPro" id="IPR040067">
    <property type="entry name" value="WDR47"/>
</dbReference>
<dbReference type="InParanoid" id="B0WHM2"/>
<proteinExistence type="predicted"/>
<dbReference type="VEuPathDB" id="VectorBase:CPIJ006522"/>
<dbReference type="HOGENOM" id="CLU_1760580_0_0_1"/>
<evidence type="ECO:0000313" key="3">
    <source>
        <dbReference type="Proteomes" id="UP000002320"/>
    </source>
</evidence>
<sequence length="148" mass="16973">MVLKIYASPIAKGAKLAKLDFKLHRLRVCKPTELWIRSADNQSDQNRPKFVAVTSLEDVQAVRCAEFHPNGRNYAVGSNSKTFRICEYPPLSEIRCVTVVHVPTVRWFLTQKRRLTAKQNATPHHRLANQIRNISELMVISCYSKALR</sequence>
<organism>
    <name type="scientific">Culex quinquefasciatus</name>
    <name type="common">Southern house mosquito</name>
    <name type="synonym">Culex pungens</name>
    <dbReference type="NCBI Taxonomy" id="7176"/>
    <lineage>
        <taxon>Eukaryota</taxon>
        <taxon>Metazoa</taxon>
        <taxon>Ecdysozoa</taxon>
        <taxon>Arthropoda</taxon>
        <taxon>Hexapoda</taxon>
        <taxon>Insecta</taxon>
        <taxon>Pterygota</taxon>
        <taxon>Neoptera</taxon>
        <taxon>Endopterygota</taxon>
        <taxon>Diptera</taxon>
        <taxon>Nematocera</taxon>
        <taxon>Culicoidea</taxon>
        <taxon>Culicidae</taxon>
        <taxon>Culicinae</taxon>
        <taxon>Culicini</taxon>
        <taxon>Culex</taxon>
        <taxon>Culex</taxon>
    </lineage>
</organism>
<dbReference type="AlphaFoldDB" id="B0WHM2"/>
<dbReference type="PANTHER" id="PTHR19863:SF5">
    <property type="entry name" value="WD REPEAT-CONTAINING PROTEIN 47"/>
    <property type="match status" value="1"/>
</dbReference>
<dbReference type="PANTHER" id="PTHR19863">
    <property type="entry name" value="NEMITIN (NEURONAL ENRICHED MAP INTERACTING PROTEIN) HOMOLOG"/>
    <property type="match status" value="1"/>
</dbReference>
<dbReference type="Proteomes" id="UP000002320">
    <property type="component" value="Unassembled WGS sequence"/>
</dbReference>
<dbReference type="VEuPathDB" id="VectorBase:CQUJHB017512"/>